<dbReference type="PANTHER" id="PTHR43265:SF1">
    <property type="entry name" value="ESTERASE ESTD"/>
    <property type="match status" value="1"/>
</dbReference>
<dbReference type="InterPro" id="IPR029058">
    <property type="entry name" value="AB_hydrolase_fold"/>
</dbReference>
<dbReference type="SUPFAM" id="SSF55383">
    <property type="entry name" value="Copper amine oxidase, domain N"/>
    <property type="match status" value="1"/>
</dbReference>
<keyword evidence="5" id="KW-1185">Reference proteome</keyword>
<feature type="domain" description="Serine aminopeptidase S33" evidence="3">
    <location>
        <begin position="266"/>
        <end position="508"/>
    </location>
</feature>
<evidence type="ECO:0000256" key="1">
    <source>
        <dbReference type="SAM" id="SignalP"/>
    </source>
</evidence>
<evidence type="ECO:0000313" key="5">
    <source>
        <dbReference type="Proteomes" id="UP000553776"/>
    </source>
</evidence>
<sequence>MNPRDRILPKAAAAALALTLALPGIAGAAGTSASGSGDLAPIRETAAKLGAEVRWDPAGRTVSVTKNGIALVFKIGEPTATLNGLAVPLEEPLRIVQNRALFSAELLNKLLGSEVLTPEETTDPAELFIRALSQGNGAEALRYASPEFKQAVTEAQLGGLWAAYAQIYGAVAKQLAKTESANSVHDNVTFTYQTDKAALAYTVRLNKKGEVDDFYIESAAPSAYQAPKYDNPSAYKEEEVTIGEGTFALPGALTVPTAAGEGPFPVVVLVHGSGTNNRDEAIGGSKSFRDLAVGLAAQGIAVLRYDKVTYEHTFKIAADPKLTLKRETVDDALAAVRFLKGRKDVDASRIFVAGHSQGGFAMPLIVDADKERAIKGTILLSGPSGKFADILVEQQQELIKRLKGLGADTAPYEQNAAQVKAVADMVNDPRYSVDRLPENFPLGSPYWWYEQRDYVPVELAKKQSGPMLVLQGENDWQVPVDQFDGWKSGLKDRTDVEYKSYPKVTHLLAEYDGVSTGSEYGQPANVAEAIVNDIAAWVKKLP</sequence>
<dbReference type="Pfam" id="PF07833">
    <property type="entry name" value="Cu_amine_oxidN1"/>
    <property type="match status" value="1"/>
</dbReference>
<dbReference type="InterPro" id="IPR036582">
    <property type="entry name" value="Mao_N_sf"/>
</dbReference>
<dbReference type="InterPro" id="IPR012854">
    <property type="entry name" value="Cu_amine_oxidase-like_N"/>
</dbReference>
<dbReference type="SUPFAM" id="SSF53474">
    <property type="entry name" value="alpha/beta-Hydrolases"/>
    <property type="match status" value="1"/>
</dbReference>
<dbReference type="Proteomes" id="UP000553776">
    <property type="component" value="Unassembled WGS sequence"/>
</dbReference>
<evidence type="ECO:0000259" key="2">
    <source>
        <dbReference type="Pfam" id="PF07833"/>
    </source>
</evidence>
<accession>A0A841TW04</accession>
<evidence type="ECO:0000313" key="4">
    <source>
        <dbReference type="EMBL" id="MBB6691799.1"/>
    </source>
</evidence>
<name>A0A841TW04_9BACL</name>
<keyword evidence="4" id="KW-0378">Hydrolase</keyword>
<feature type="chain" id="PRO_5032783363" evidence="1">
    <location>
        <begin position="29"/>
        <end position="542"/>
    </location>
</feature>
<protein>
    <submittedName>
        <fullName evidence="4">Alpha/beta fold hydrolase</fullName>
    </submittedName>
</protein>
<gene>
    <name evidence="4" type="ORF">H7B90_10360</name>
</gene>
<evidence type="ECO:0000259" key="3">
    <source>
        <dbReference type="Pfam" id="PF12146"/>
    </source>
</evidence>
<reference evidence="4 5" key="1">
    <citation type="submission" date="2020-08" db="EMBL/GenBank/DDBJ databases">
        <title>Cohnella phylogeny.</title>
        <authorList>
            <person name="Dunlap C."/>
        </authorList>
    </citation>
    <scope>NUCLEOTIDE SEQUENCE [LARGE SCALE GENOMIC DNA]</scope>
    <source>
        <strain evidence="4 5">DSM 25239</strain>
    </source>
</reference>
<dbReference type="AlphaFoldDB" id="A0A841TW04"/>
<dbReference type="Gene3D" id="3.30.457.10">
    <property type="entry name" value="Copper amine oxidase-like, N-terminal domain"/>
    <property type="match status" value="1"/>
</dbReference>
<dbReference type="Pfam" id="PF12146">
    <property type="entry name" value="Hydrolase_4"/>
    <property type="match status" value="1"/>
</dbReference>
<dbReference type="Gene3D" id="3.40.50.1820">
    <property type="entry name" value="alpha/beta hydrolase"/>
    <property type="match status" value="1"/>
</dbReference>
<feature type="signal peptide" evidence="1">
    <location>
        <begin position="1"/>
        <end position="28"/>
    </location>
</feature>
<dbReference type="RefSeq" id="WP_185135794.1">
    <property type="nucleotide sequence ID" value="NZ_BORM01000028.1"/>
</dbReference>
<proteinExistence type="predicted"/>
<organism evidence="4 5">
    <name type="scientific">Cohnella xylanilytica</name>
    <dbReference type="NCBI Taxonomy" id="557555"/>
    <lineage>
        <taxon>Bacteria</taxon>
        <taxon>Bacillati</taxon>
        <taxon>Bacillota</taxon>
        <taxon>Bacilli</taxon>
        <taxon>Bacillales</taxon>
        <taxon>Paenibacillaceae</taxon>
        <taxon>Cohnella</taxon>
    </lineage>
</organism>
<dbReference type="InterPro" id="IPR053145">
    <property type="entry name" value="AB_hydrolase_Est10"/>
</dbReference>
<dbReference type="PANTHER" id="PTHR43265">
    <property type="entry name" value="ESTERASE ESTD"/>
    <property type="match status" value="1"/>
</dbReference>
<keyword evidence="1" id="KW-0732">Signal</keyword>
<feature type="domain" description="Copper amine oxidase-like N-terminal" evidence="2">
    <location>
        <begin position="39"/>
        <end position="119"/>
    </location>
</feature>
<comment type="caution">
    <text evidence="4">The sequence shown here is derived from an EMBL/GenBank/DDBJ whole genome shotgun (WGS) entry which is preliminary data.</text>
</comment>
<dbReference type="EMBL" id="JACJVR010000039">
    <property type="protein sequence ID" value="MBB6691799.1"/>
    <property type="molecule type" value="Genomic_DNA"/>
</dbReference>
<dbReference type="GO" id="GO:0052689">
    <property type="term" value="F:carboxylic ester hydrolase activity"/>
    <property type="evidence" value="ECO:0007669"/>
    <property type="project" value="TreeGrafter"/>
</dbReference>
<dbReference type="InterPro" id="IPR022742">
    <property type="entry name" value="Hydrolase_4"/>
</dbReference>